<feature type="region of interest" description="Disordered" evidence="5">
    <location>
        <begin position="603"/>
        <end position="677"/>
    </location>
</feature>
<keyword evidence="3" id="KW-0274">FAD</keyword>
<dbReference type="EMBL" id="JANBUW010000004">
    <property type="protein sequence ID" value="KAJ2852259.1"/>
    <property type="molecule type" value="Genomic_DNA"/>
</dbReference>
<feature type="compositionally biased region" description="Basic and acidic residues" evidence="5">
    <location>
        <begin position="475"/>
        <end position="484"/>
    </location>
</feature>
<evidence type="ECO:0000259" key="6">
    <source>
        <dbReference type="Pfam" id="PF07992"/>
    </source>
</evidence>
<evidence type="ECO:0000313" key="7">
    <source>
        <dbReference type="EMBL" id="KAJ2852259.1"/>
    </source>
</evidence>
<dbReference type="AlphaFoldDB" id="A0A9W8IB42"/>
<comment type="similarity">
    <text evidence="1">Belongs to the FAD-dependent oxidoreductase family.</text>
</comment>
<evidence type="ECO:0000256" key="1">
    <source>
        <dbReference type="ARBA" id="ARBA00006442"/>
    </source>
</evidence>
<gene>
    <name evidence="7" type="ORF">IWW36_000402</name>
</gene>
<feature type="domain" description="FAD/NAD(P)-binding" evidence="6">
    <location>
        <begin position="72"/>
        <end position="374"/>
    </location>
</feature>
<dbReference type="SUPFAM" id="SSF51905">
    <property type="entry name" value="FAD/NAD(P)-binding domain"/>
    <property type="match status" value="2"/>
</dbReference>
<dbReference type="PANTHER" id="PTHR43735">
    <property type="entry name" value="APOPTOSIS-INDUCING FACTOR 1"/>
    <property type="match status" value="1"/>
</dbReference>
<dbReference type="GO" id="GO:0050660">
    <property type="term" value="F:flavin adenine dinucleotide binding"/>
    <property type="evidence" value="ECO:0007669"/>
    <property type="project" value="TreeGrafter"/>
</dbReference>
<dbReference type="PANTHER" id="PTHR43735:SF3">
    <property type="entry name" value="FERROPTOSIS SUPPRESSOR PROTEIN 1"/>
    <property type="match status" value="1"/>
</dbReference>
<proteinExistence type="inferred from homology"/>
<evidence type="ECO:0000256" key="4">
    <source>
        <dbReference type="ARBA" id="ARBA00023002"/>
    </source>
</evidence>
<evidence type="ECO:0000256" key="2">
    <source>
        <dbReference type="ARBA" id="ARBA00022630"/>
    </source>
</evidence>
<evidence type="ECO:0000256" key="3">
    <source>
        <dbReference type="ARBA" id="ARBA00022827"/>
    </source>
</evidence>
<feature type="compositionally biased region" description="Low complexity" evidence="5">
    <location>
        <begin position="611"/>
        <end position="653"/>
    </location>
</feature>
<keyword evidence="2" id="KW-0285">Flavoprotein</keyword>
<name>A0A9W8IB42_9FUNG</name>
<dbReference type="InterPro" id="IPR036188">
    <property type="entry name" value="FAD/NAD-bd_sf"/>
</dbReference>
<dbReference type="InterPro" id="IPR023753">
    <property type="entry name" value="FAD/NAD-binding_dom"/>
</dbReference>
<dbReference type="Proteomes" id="UP001139887">
    <property type="component" value="Unassembled WGS sequence"/>
</dbReference>
<feature type="region of interest" description="Disordered" evidence="5">
    <location>
        <begin position="454"/>
        <end position="509"/>
    </location>
</feature>
<dbReference type="Gene3D" id="3.50.50.100">
    <property type="match status" value="1"/>
</dbReference>
<feature type="compositionally biased region" description="Low complexity" evidence="5">
    <location>
        <begin position="463"/>
        <end position="474"/>
    </location>
</feature>
<keyword evidence="8" id="KW-1185">Reference proteome</keyword>
<dbReference type="PRINTS" id="PR00368">
    <property type="entry name" value="FADPNR"/>
</dbReference>
<accession>A0A9W8IB42</accession>
<sequence length="726" mass="80688">MINPPPTSDHISRQHQFYEGGSRHELQSSVRPVPAVHHKLVAEEADLKARPYSVDSNLDLHTMNLARTSKIFHVVIIGGSFAGIRAAQDLEKLLLPHMVTITVIERRDQYFYNLGALRSVAKKELIDLVWLPYDHIFRYSHNKVIQGEVASVYPNSVILKDGRKFDFDSLLVATGSIYPAPCKMETTSHLRGKAEQRLYFEMVKTADSILIIGGGPTGVGLAAEIATQYPSKKILLVHAGPRLMSTEHNSESMSRKAYKKLKSLGIKILLNERVIIPEDEPLTHTVECRWLKTSKGRSVFSNLQFLCNGITFDTSFMDTLDPIFKHKIIDSKTQQLRVLPTMQINHPELPWIFAAGDVCNTAGEKQAYRADSQGAHVAQCMSRMAHSWAQGNSRWFDVPLKQWHDPAQFMAVAMGPNAGITDTPWIVLGDLPTRIMKSRELFLARRYKEFNLEFPGSNKRNSRSSSTTSSTIDITRTDNDDVKLRGRLSNGFHHGTHRNKSASDGVPTDLSNSSYNLSKAVAKMAISAAGNLDDKFDSDRISLSRPTMRRTATNKGSYPFNNFYTCDRLSETESVNSDGYSSEEDLDDISELHNPARLYAQTAPNSRHGSHTNSSSHCSQSMLKSNISDSASTSNMSISTSTTESSATSRTPSITSTLLHGPVIPRQGKEHRNPVGQPAHFRSHDIIYESTNDDWHSSAAANSASAHPLINTRAGSTATIHLEQYN</sequence>
<organism evidence="7 8">
    <name type="scientific">Coemansia brasiliensis</name>
    <dbReference type="NCBI Taxonomy" id="2650707"/>
    <lineage>
        <taxon>Eukaryota</taxon>
        <taxon>Fungi</taxon>
        <taxon>Fungi incertae sedis</taxon>
        <taxon>Zoopagomycota</taxon>
        <taxon>Kickxellomycotina</taxon>
        <taxon>Kickxellomycetes</taxon>
        <taxon>Kickxellales</taxon>
        <taxon>Kickxellaceae</taxon>
        <taxon>Coemansia</taxon>
    </lineage>
</organism>
<protein>
    <recommendedName>
        <fullName evidence="6">FAD/NAD(P)-binding domain-containing protein</fullName>
    </recommendedName>
</protein>
<evidence type="ECO:0000256" key="5">
    <source>
        <dbReference type="SAM" id="MobiDB-lite"/>
    </source>
</evidence>
<comment type="caution">
    <text evidence="7">The sequence shown here is derived from an EMBL/GenBank/DDBJ whole genome shotgun (WGS) entry which is preliminary data.</text>
</comment>
<dbReference type="GO" id="GO:0004174">
    <property type="term" value="F:electron-transferring-flavoprotein dehydrogenase activity"/>
    <property type="evidence" value="ECO:0007669"/>
    <property type="project" value="TreeGrafter"/>
</dbReference>
<reference evidence="7" key="1">
    <citation type="submission" date="2022-07" db="EMBL/GenBank/DDBJ databases">
        <title>Phylogenomic reconstructions and comparative analyses of Kickxellomycotina fungi.</title>
        <authorList>
            <person name="Reynolds N.K."/>
            <person name="Stajich J.E."/>
            <person name="Barry K."/>
            <person name="Grigoriev I.V."/>
            <person name="Crous P."/>
            <person name="Smith M.E."/>
        </authorList>
    </citation>
    <scope>NUCLEOTIDE SEQUENCE</scope>
    <source>
        <strain evidence="7">NRRL 1566</strain>
    </source>
</reference>
<dbReference type="GO" id="GO:0005737">
    <property type="term" value="C:cytoplasm"/>
    <property type="evidence" value="ECO:0007669"/>
    <property type="project" value="TreeGrafter"/>
</dbReference>
<dbReference type="Pfam" id="PF07992">
    <property type="entry name" value="Pyr_redox_2"/>
    <property type="match status" value="1"/>
</dbReference>
<dbReference type="OrthoDB" id="202203at2759"/>
<keyword evidence="4" id="KW-0560">Oxidoreductase</keyword>
<dbReference type="PRINTS" id="PR00469">
    <property type="entry name" value="PNDRDTASEII"/>
</dbReference>
<evidence type="ECO:0000313" key="8">
    <source>
        <dbReference type="Proteomes" id="UP001139887"/>
    </source>
</evidence>